<feature type="compositionally biased region" description="Polar residues" evidence="1">
    <location>
        <begin position="119"/>
        <end position="130"/>
    </location>
</feature>
<feature type="compositionally biased region" description="Pro residues" evidence="1">
    <location>
        <begin position="108"/>
        <end position="118"/>
    </location>
</feature>
<comment type="caution">
    <text evidence="3">The sequence shown here is derived from an EMBL/GenBank/DDBJ whole genome shotgun (WGS) entry which is preliminary data.</text>
</comment>
<dbReference type="EMBL" id="WHUW01000106">
    <property type="protein sequence ID" value="KAF8424240.1"/>
    <property type="molecule type" value="Genomic_DNA"/>
</dbReference>
<dbReference type="Proteomes" id="UP001194468">
    <property type="component" value="Unassembled WGS sequence"/>
</dbReference>
<evidence type="ECO:0000313" key="4">
    <source>
        <dbReference type="Proteomes" id="UP001194468"/>
    </source>
</evidence>
<organism evidence="3 4">
    <name type="scientific">Boletus edulis BED1</name>
    <dbReference type="NCBI Taxonomy" id="1328754"/>
    <lineage>
        <taxon>Eukaryota</taxon>
        <taxon>Fungi</taxon>
        <taxon>Dikarya</taxon>
        <taxon>Basidiomycota</taxon>
        <taxon>Agaricomycotina</taxon>
        <taxon>Agaricomycetes</taxon>
        <taxon>Agaricomycetidae</taxon>
        <taxon>Boletales</taxon>
        <taxon>Boletineae</taxon>
        <taxon>Boletaceae</taxon>
        <taxon>Boletoideae</taxon>
        <taxon>Boletus</taxon>
    </lineage>
</organism>
<keyword evidence="2" id="KW-0472">Membrane</keyword>
<feature type="transmembrane region" description="Helical" evidence="2">
    <location>
        <begin position="34"/>
        <end position="54"/>
    </location>
</feature>
<gene>
    <name evidence="3" type="ORF">L210DRAFT_3568428</name>
</gene>
<keyword evidence="2" id="KW-0812">Transmembrane</keyword>
<dbReference type="AlphaFoldDB" id="A0AAD4BF34"/>
<accession>A0AAD4BF34</accession>
<feature type="region of interest" description="Disordered" evidence="1">
    <location>
        <begin position="98"/>
        <end position="188"/>
    </location>
</feature>
<evidence type="ECO:0000256" key="1">
    <source>
        <dbReference type="SAM" id="MobiDB-lite"/>
    </source>
</evidence>
<name>A0AAD4BF34_BOLED</name>
<protein>
    <recommendedName>
        <fullName evidence="5">Transmembrane protein</fullName>
    </recommendedName>
</protein>
<proteinExistence type="predicted"/>
<keyword evidence="2" id="KW-1133">Transmembrane helix</keyword>
<evidence type="ECO:0008006" key="5">
    <source>
        <dbReference type="Google" id="ProtNLM"/>
    </source>
</evidence>
<keyword evidence="4" id="KW-1185">Reference proteome</keyword>
<reference evidence="3" key="1">
    <citation type="submission" date="2019-10" db="EMBL/GenBank/DDBJ databases">
        <authorList>
            <consortium name="DOE Joint Genome Institute"/>
            <person name="Kuo A."/>
            <person name="Miyauchi S."/>
            <person name="Kiss E."/>
            <person name="Drula E."/>
            <person name="Kohler A."/>
            <person name="Sanchez-Garcia M."/>
            <person name="Andreopoulos B."/>
            <person name="Barry K.W."/>
            <person name="Bonito G."/>
            <person name="Buee M."/>
            <person name="Carver A."/>
            <person name="Chen C."/>
            <person name="Cichocki N."/>
            <person name="Clum A."/>
            <person name="Culley D."/>
            <person name="Crous P.W."/>
            <person name="Fauchery L."/>
            <person name="Girlanda M."/>
            <person name="Hayes R."/>
            <person name="Keri Z."/>
            <person name="LaButti K."/>
            <person name="Lipzen A."/>
            <person name="Lombard V."/>
            <person name="Magnuson J."/>
            <person name="Maillard F."/>
            <person name="Morin E."/>
            <person name="Murat C."/>
            <person name="Nolan M."/>
            <person name="Ohm R."/>
            <person name="Pangilinan J."/>
            <person name="Pereira M."/>
            <person name="Perotto S."/>
            <person name="Peter M."/>
            <person name="Riley R."/>
            <person name="Sitrit Y."/>
            <person name="Stielow B."/>
            <person name="Szollosi G."/>
            <person name="Zifcakova L."/>
            <person name="Stursova M."/>
            <person name="Spatafora J.W."/>
            <person name="Tedersoo L."/>
            <person name="Vaario L.-M."/>
            <person name="Yamada A."/>
            <person name="Yan M."/>
            <person name="Wang P."/>
            <person name="Xu J."/>
            <person name="Bruns T."/>
            <person name="Baldrian P."/>
            <person name="Vilgalys R."/>
            <person name="Henrissat B."/>
            <person name="Grigoriev I.V."/>
            <person name="Hibbett D."/>
            <person name="Nagy L.G."/>
            <person name="Martin F.M."/>
        </authorList>
    </citation>
    <scope>NUCLEOTIDE SEQUENCE</scope>
    <source>
        <strain evidence="3">BED1</strain>
    </source>
</reference>
<evidence type="ECO:0000313" key="3">
    <source>
        <dbReference type="EMBL" id="KAF8424240.1"/>
    </source>
</evidence>
<evidence type="ECO:0000256" key="2">
    <source>
        <dbReference type="SAM" id="Phobius"/>
    </source>
</evidence>
<sequence length="188" mass="19733">MPVIPSDVAFTHSAVHRWHARQSIPSPPTPPSSIIIIIVVSIIIFVVLVGSICLRNVVRAASSTHVAPPRVVQAPPGAQRGPIITEILAGGVAGAVVRQEQESTGPVPAYPRDPPSTDNPPSQATTTNRLPSPDDNNRRSRSPLDAGVTGEDAPPRTITIHRDAGSASQDDEDPADELPPPYSSIGLP</sequence>
<reference evidence="3" key="2">
    <citation type="journal article" date="2020" name="Nat. Commun.">
        <title>Large-scale genome sequencing of mycorrhizal fungi provides insights into the early evolution of symbiotic traits.</title>
        <authorList>
            <person name="Miyauchi S."/>
            <person name="Kiss E."/>
            <person name="Kuo A."/>
            <person name="Drula E."/>
            <person name="Kohler A."/>
            <person name="Sanchez-Garcia M."/>
            <person name="Morin E."/>
            <person name="Andreopoulos B."/>
            <person name="Barry K.W."/>
            <person name="Bonito G."/>
            <person name="Buee M."/>
            <person name="Carver A."/>
            <person name="Chen C."/>
            <person name="Cichocki N."/>
            <person name="Clum A."/>
            <person name="Culley D."/>
            <person name="Crous P.W."/>
            <person name="Fauchery L."/>
            <person name="Girlanda M."/>
            <person name="Hayes R.D."/>
            <person name="Keri Z."/>
            <person name="LaButti K."/>
            <person name="Lipzen A."/>
            <person name="Lombard V."/>
            <person name="Magnuson J."/>
            <person name="Maillard F."/>
            <person name="Murat C."/>
            <person name="Nolan M."/>
            <person name="Ohm R.A."/>
            <person name="Pangilinan J."/>
            <person name="Pereira M.F."/>
            <person name="Perotto S."/>
            <person name="Peter M."/>
            <person name="Pfister S."/>
            <person name="Riley R."/>
            <person name="Sitrit Y."/>
            <person name="Stielow J.B."/>
            <person name="Szollosi G."/>
            <person name="Zifcakova L."/>
            <person name="Stursova M."/>
            <person name="Spatafora J.W."/>
            <person name="Tedersoo L."/>
            <person name="Vaario L.M."/>
            <person name="Yamada A."/>
            <person name="Yan M."/>
            <person name="Wang P."/>
            <person name="Xu J."/>
            <person name="Bruns T."/>
            <person name="Baldrian P."/>
            <person name="Vilgalys R."/>
            <person name="Dunand C."/>
            <person name="Henrissat B."/>
            <person name="Grigoriev I.V."/>
            <person name="Hibbett D."/>
            <person name="Nagy L.G."/>
            <person name="Martin F.M."/>
        </authorList>
    </citation>
    <scope>NUCLEOTIDE SEQUENCE</scope>
    <source>
        <strain evidence="3">BED1</strain>
    </source>
</reference>